<dbReference type="GO" id="GO:0010181">
    <property type="term" value="F:FMN binding"/>
    <property type="evidence" value="ECO:0007669"/>
    <property type="project" value="InterPro"/>
</dbReference>
<dbReference type="Gene3D" id="3.60.15.10">
    <property type="entry name" value="Ribonuclease Z/Hydroxyacylglutathione hydrolase-like"/>
    <property type="match status" value="1"/>
</dbReference>
<dbReference type="PROSITE" id="PS50902">
    <property type="entry name" value="FLAVODOXIN_LIKE"/>
    <property type="match status" value="1"/>
</dbReference>
<protein>
    <submittedName>
        <fullName evidence="3">Beta-lactamase domain protein</fullName>
    </submittedName>
</protein>
<evidence type="ECO:0000256" key="1">
    <source>
        <dbReference type="ARBA" id="ARBA00007121"/>
    </source>
</evidence>
<dbReference type="RefSeq" id="WP_013608695.1">
    <property type="nucleotide sequence ID" value="NC_015152.1"/>
</dbReference>
<dbReference type="eggNOG" id="COG0426">
    <property type="taxonomic scope" value="Bacteria"/>
</dbReference>
<organism evidence="3 4">
    <name type="scientific">Sphaerochaeta globosa (strain ATCC BAA-1886 / DSM 22777 / Buddy)</name>
    <name type="common">Spirochaeta sp. (strain Buddy)</name>
    <dbReference type="NCBI Taxonomy" id="158189"/>
    <lineage>
        <taxon>Bacteria</taxon>
        <taxon>Pseudomonadati</taxon>
        <taxon>Spirochaetota</taxon>
        <taxon>Spirochaetia</taxon>
        <taxon>Spirochaetales</taxon>
        <taxon>Sphaerochaetaceae</taxon>
        <taxon>Sphaerochaeta</taxon>
    </lineage>
</organism>
<evidence type="ECO:0000313" key="4">
    <source>
        <dbReference type="Proteomes" id="UP000008466"/>
    </source>
</evidence>
<dbReference type="InterPro" id="IPR016440">
    <property type="entry name" value="Rubredoxin-O_OxRdtase"/>
</dbReference>
<dbReference type="GO" id="GO:0009055">
    <property type="term" value="F:electron transfer activity"/>
    <property type="evidence" value="ECO:0007669"/>
    <property type="project" value="InterPro"/>
</dbReference>
<dbReference type="InterPro" id="IPR001279">
    <property type="entry name" value="Metallo-B-lactamas"/>
</dbReference>
<dbReference type="STRING" id="158189.SpiBuddy_3047"/>
<comment type="similarity">
    <text evidence="1">In the N-terminal section; belongs to the zinc metallo-hydrolase group 3 family.</text>
</comment>
<dbReference type="InterPro" id="IPR029039">
    <property type="entry name" value="Flavoprotein-like_sf"/>
</dbReference>
<reference evidence="4" key="1">
    <citation type="submission" date="2011-02" db="EMBL/GenBank/DDBJ databases">
        <title>Complete sequence of Spirochaeta sp. Buddy.</title>
        <authorList>
            <person name="Lucas S."/>
            <person name="Copeland A."/>
            <person name="Lapidus A."/>
            <person name="Cheng J.-F."/>
            <person name="Goodwin L."/>
            <person name="Pitluck S."/>
            <person name="Zeytun A."/>
            <person name="Detter J.C."/>
            <person name="Han C."/>
            <person name="Tapia R."/>
            <person name="Land M."/>
            <person name="Hauser L."/>
            <person name="Kyrpides N."/>
            <person name="Ivanova N."/>
            <person name="Mikhailova N."/>
            <person name="Pagani I."/>
            <person name="Ritalahti K.M."/>
            <person name="Loeffler F.E."/>
            <person name="Woyke T."/>
        </authorList>
    </citation>
    <scope>NUCLEOTIDE SEQUENCE [LARGE SCALE GENOMIC DNA]</scope>
    <source>
        <strain evidence="4">ATCC BAA-1886 / DSM 22777 / Buddy</strain>
    </source>
</reference>
<dbReference type="SUPFAM" id="SSF52218">
    <property type="entry name" value="Flavoproteins"/>
    <property type="match status" value="1"/>
</dbReference>
<accession>F0RZV1</accession>
<evidence type="ECO:0000259" key="2">
    <source>
        <dbReference type="PROSITE" id="PS50902"/>
    </source>
</evidence>
<evidence type="ECO:0000313" key="3">
    <source>
        <dbReference type="EMBL" id="ADY14852.1"/>
    </source>
</evidence>
<dbReference type="CDD" id="cd07709">
    <property type="entry name" value="flavodiiron_proteins_MBL-fold"/>
    <property type="match status" value="1"/>
</dbReference>
<gene>
    <name evidence="3" type="ordered locus">SpiBuddy_3047</name>
</gene>
<dbReference type="EMBL" id="CP002541">
    <property type="protein sequence ID" value="ADY14852.1"/>
    <property type="molecule type" value="Genomic_DNA"/>
</dbReference>
<dbReference type="AlphaFoldDB" id="F0RZV1"/>
<dbReference type="PANTHER" id="PTHR43717:SF1">
    <property type="entry name" value="ANAEROBIC NITRIC OXIDE REDUCTASE FLAVORUBREDOXIN"/>
    <property type="match status" value="1"/>
</dbReference>
<dbReference type="Proteomes" id="UP000008466">
    <property type="component" value="Chromosome"/>
</dbReference>
<dbReference type="KEGG" id="sbu:SpiBuddy_3047"/>
<dbReference type="SUPFAM" id="SSF56281">
    <property type="entry name" value="Metallo-hydrolase/oxidoreductase"/>
    <property type="match status" value="1"/>
</dbReference>
<dbReference type="InterPro" id="IPR045761">
    <property type="entry name" value="ODP_dom"/>
</dbReference>
<dbReference type="InterPro" id="IPR008254">
    <property type="entry name" value="Flavodoxin/NO_synth"/>
</dbReference>
<dbReference type="PIRSF" id="PIRSF005243">
    <property type="entry name" value="ROO"/>
    <property type="match status" value="1"/>
</dbReference>
<keyword evidence="4" id="KW-1185">Reference proteome</keyword>
<dbReference type="GO" id="GO:0046872">
    <property type="term" value="F:metal ion binding"/>
    <property type="evidence" value="ECO:0007669"/>
    <property type="project" value="InterPro"/>
</dbReference>
<dbReference type="PANTHER" id="PTHR43717">
    <property type="entry name" value="ANAEROBIC NITRIC OXIDE REDUCTASE FLAVORUBREDOXIN"/>
    <property type="match status" value="1"/>
</dbReference>
<feature type="domain" description="Flavodoxin-like" evidence="2">
    <location>
        <begin position="260"/>
        <end position="397"/>
    </location>
</feature>
<sequence>MKPDRLADGVYRVAAQIGNRDLFEGIWPIPDGVMLNSYVIKGGNKRVLIDLVKDWDGALDAVDQQLESLSLGAGNLDYIIINHMEPDHTGAMAKIVAKYPDVQILCSDKAVSLIKHFYKIEKNVRAVKDGETLDLGGKTLQFFMTPNIHWPETMMTFLVEDGILFSCDAFGSFGRYDACFDDEQSEESLVHLASETERYYANIVSSFSSFVIRGIAKLDGLDIKVVAPSHGVVWRSEPKKIIDWYKRLATYMQGPREKEVAVIWSSMYGNTQALLSSIVEGIKSEGLPVHVLQVPQTHESFVLEKVWRSEGLVIGMPTYEYKMFPPMYHVLDILERSHVTGRKTLRFGSFGWSGGAQKQFDEFSTAMKLDCKGVIEYQGSPTDEDKKKAYELAKAMAKEIKG</sequence>
<name>F0RZV1_SPHGB</name>
<dbReference type="SMART" id="SM00849">
    <property type="entry name" value="Lactamase_B"/>
    <property type="match status" value="1"/>
</dbReference>
<proteinExistence type="inferred from homology"/>
<dbReference type="Gene3D" id="3.40.50.360">
    <property type="match status" value="1"/>
</dbReference>
<dbReference type="OrthoDB" id="9807946at2"/>
<dbReference type="HOGENOM" id="CLU_017490_1_0_12"/>
<dbReference type="GO" id="GO:0016491">
    <property type="term" value="F:oxidoreductase activity"/>
    <property type="evidence" value="ECO:0007669"/>
    <property type="project" value="InterPro"/>
</dbReference>
<dbReference type="Pfam" id="PF19583">
    <property type="entry name" value="ODP"/>
    <property type="match status" value="1"/>
</dbReference>
<dbReference type="InterPro" id="IPR036866">
    <property type="entry name" value="RibonucZ/Hydroxyglut_hydro"/>
</dbReference>